<dbReference type="Proteomes" id="UP000233398">
    <property type="component" value="Unassembled WGS sequence"/>
</dbReference>
<dbReference type="OrthoDB" id="9795405at2"/>
<gene>
    <name evidence="1" type="ORF">CWD77_01390</name>
</gene>
<sequence>MSNYIATIRWNRNGAAFSDQKYQRLHTWSFENGMTMNAAASPNIVPETCTDSSVIDPEEAFTASVASCHMLWFLSIAAGRGYIVNQYSDPAEGVLEKNSEGKMAMTKVIIRPTVAFDSENAPDENDFIKMHQVAHSKCFIANSIKSEIEIIPKLVLE</sequence>
<dbReference type="InterPro" id="IPR015946">
    <property type="entry name" value="KH_dom-like_a/b"/>
</dbReference>
<dbReference type="InterPro" id="IPR003718">
    <property type="entry name" value="OsmC/Ohr_fam"/>
</dbReference>
<proteinExistence type="predicted"/>
<dbReference type="InterPro" id="IPR036102">
    <property type="entry name" value="OsmC/Ohrsf"/>
</dbReference>
<dbReference type="InterPro" id="IPR052707">
    <property type="entry name" value="OsmC_Ohr_Peroxiredoxin"/>
</dbReference>
<dbReference type="Pfam" id="PF02566">
    <property type="entry name" value="OsmC"/>
    <property type="match status" value="1"/>
</dbReference>
<dbReference type="Gene3D" id="3.30.300.20">
    <property type="match status" value="1"/>
</dbReference>
<protein>
    <submittedName>
        <fullName evidence="1">Peroxiredoxin</fullName>
    </submittedName>
</protein>
<reference evidence="1 2" key="1">
    <citation type="submission" date="2017-11" db="EMBL/GenBank/DDBJ databases">
        <title>Rhodohalobacter 15182 sp. nov., isolated from a salt lake.</title>
        <authorList>
            <person name="Han S."/>
        </authorList>
    </citation>
    <scope>NUCLEOTIDE SEQUENCE [LARGE SCALE GENOMIC DNA]</scope>
    <source>
        <strain evidence="1 2">15182</strain>
    </source>
</reference>
<dbReference type="RefSeq" id="WP_101071440.1">
    <property type="nucleotide sequence ID" value="NZ_PISP01000001.1"/>
</dbReference>
<comment type="caution">
    <text evidence="1">The sequence shown here is derived from an EMBL/GenBank/DDBJ whole genome shotgun (WGS) entry which is preliminary data.</text>
</comment>
<organism evidence="1 2">
    <name type="scientific">Rhodohalobacter barkolensis</name>
    <dbReference type="NCBI Taxonomy" id="2053187"/>
    <lineage>
        <taxon>Bacteria</taxon>
        <taxon>Pseudomonadati</taxon>
        <taxon>Balneolota</taxon>
        <taxon>Balneolia</taxon>
        <taxon>Balneolales</taxon>
        <taxon>Balneolaceae</taxon>
        <taxon>Rhodohalobacter</taxon>
    </lineage>
</organism>
<dbReference type="AlphaFoldDB" id="A0A2N0VIY5"/>
<evidence type="ECO:0000313" key="1">
    <source>
        <dbReference type="EMBL" id="PKD44150.1"/>
    </source>
</evidence>
<evidence type="ECO:0000313" key="2">
    <source>
        <dbReference type="Proteomes" id="UP000233398"/>
    </source>
</evidence>
<dbReference type="SUPFAM" id="SSF82784">
    <property type="entry name" value="OsmC-like"/>
    <property type="match status" value="1"/>
</dbReference>
<dbReference type="PANTHER" id="PTHR42830">
    <property type="entry name" value="OSMOTICALLY INDUCIBLE FAMILY PROTEIN"/>
    <property type="match status" value="1"/>
</dbReference>
<accession>A0A2N0VIY5</accession>
<dbReference type="PANTHER" id="PTHR42830:SF2">
    <property type="entry name" value="OSMC_OHR FAMILY PROTEIN"/>
    <property type="match status" value="1"/>
</dbReference>
<name>A0A2N0VIY5_9BACT</name>
<keyword evidence="2" id="KW-1185">Reference proteome</keyword>
<dbReference type="EMBL" id="PISP01000001">
    <property type="protein sequence ID" value="PKD44150.1"/>
    <property type="molecule type" value="Genomic_DNA"/>
</dbReference>